<dbReference type="InterPro" id="IPR001130">
    <property type="entry name" value="TatD-like"/>
</dbReference>
<accession>A0A1I0ZB02</accession>
<dbReference type="STRING" id="1120918.SAMN05216249_11422"/>
<protein>
    <submittedName>
        <fullName evidence="4">TatD DNase family protein</fullName>
    </submittedName>
</protein>
<dbReference type="FunFam" id="3.20.20.140:FF:000005">
    <property type="entry name" value="TatD family hydrolase"/>
    <property type="match status" value="1"/>
</dbReference>
<proteinExistence type="predicted"/>
<organism evidence="4 5">
    <name type="scientific">Acetitomaculum ruminis DSM 5522</name>
    <dbReference type="NCBI Taxonomy" id="1120918"/>
    <lineage>
        <taxon>Bacteria</taxon>
        <taxon>Bacillati</taxon>
        <taxon>Bacillota</taxon>
        <taxon>Clostridia</taxon>
        <taxon>Lachnospirales</taxon>
        <taxon>Lachnospiraceae</taxon>
        <taxon>Acetitomaculum</taxon>
    </lineage>
</organism>
<evidence type="ECO:0000256" key="3">
    <source>
        <dbReference type="PIRSR" id="PIRSR005902-1"/>
    </source>
</evidence>
<evidence type="ECO:0000256" key="2">
    <source>
        <dbReference type="ARBA" id="ARBA00022801"/>
    </source>
</evidence>
<dbReference type="PANTHER" id="PTHR46124:SF2">
    <property type="entry name" value="D-AMINOACYL-TRNA DEACYLASE"/>
    <property type="match status" value="1"/>
</dbReference>
<gene>
    <name evidence="4" type="ORF">SAMN05216249_11422</name>
</gene>
<feature type="binding site" evidence="3">
    <location>
        <position position="10"/>
    </location>
    <ligand>
        <name>a divalent metal cation</name>
        <dbReference type="ChEBI" id="CHEBI:60240"/>
        <label>1</label>
    </ligand>
</feature>
<feature type="binding site" evidence="3">
    <location>
        <position position="205"/>
    </location>
    <ligand>
        <name>a divalent metal cation</name>
        <dbReference type="ChEBI" id="CHEBI:60240"/>
        <label>1</label>
    </ligand>
</feature>
<dbReference type="NCBIfam" id="TIGR00010">
    <property type="entry name" value="YchF/TatD family DNA exonuclease"/>
    <property type="match status" value="1"/>
</dbReference>
<dbReference type="InterPro" id="IPR018228">
    <property type="entry name" value="DNase_TatD-rel_CS"/>
</dbReference>
<feature type="binding site" evidence="3">
    <location>
        <position position="155"/>
    </location>
    <ligand>
        <name>a divalent metal cation</name>
        <dbReference type="ChEBI" id="CHEBI:60240"/>
        <label>2</label>
    </ligand>
</feature>
<dbReference type="Pfam" id="PF01026">
    <property type="entry name" value="TatD_DNase"/>
    <property type="match status" value="1"/>
</dbReference>
<feature type="binding site" evidence="3">
    <location>
        <position position="8"/>
    </location>
    <ligand>
        <name>a divalent metal cation</name>
        <dbReference type="ChEBI" id="CHEBI:60240"/>
        <label>1</label>
    </ligand>
</feature>
<evidence type="ECO:0000313" key="4">
    <source>
        <dbReference type="EMBL" id="SFB22824.1"/>
    </source>
</evidence>
<dbReference type="InterPro" id="IPR015991">
    <property type="entry name" value="TatD/YcfH-like"/>
</dbReference>
<dbReference type="GO" id="GO:0046872">
    <property type="term" value="F:metal ion binding"/>
    <property type="evidence" value="ECO:0007669"/>
    <property type="project" value="UniProtKB-KW"/>
</dbReference>
<dbReference type="GO" id="GO:0004536">
    <property type="term" value="F:DNA nuclease activity"/>
    <property type="evidence" value="ECO:0007669"/>
    <property type="project" value="InterPro"/>
</dbReference>
<dbReference type="AlphaFoldDB" id="A0A1I0ZB02"/>
<keyword evidence="1 3" id="KW-0479">Metal-binding</keyword>
<dbReference type="PANTHER" id="PTHR46124">
    <property type="entry name" value="D-AMINOACYL-TRNA DEACYLASE"/>
    <property type="match status" value="1"/>
</dbReference>
<dbReference type="Proteomes" id="UP000198838">
    <property type="component" value="Unassembled WGS sequence"/>
</dbReference>
<dbReference type="GO" id="GO:0005829">
    <property type="term" value="C:cytosol"/>
    <property type="evidence" value="ECO:0007669"/>
    <property type="project" value="TreeGrafter"/>
</dbReference>
<dbReference type="OrthoDB" id="9810005at2"/>
<feature type="binding site" evidence="3">
    <location>
        <position position="94"/>
    </location>
    <ligand>
        <name>a divalent metal cation</name>
        <dbReference type="ChEBI" id="CHEBI:60240"/>
        <label>1</label>
    </ligand>
</feature>
<dbReference type="RefSeq" id="WP_092873145.1">
    <property type="nucleotide sequence ID" value="NZ_FOJY01000014.1"/>
</dbReference>
<reference evidence="4 5" key="1">
    <citation type="submission" date="2016-10" db="EMBL/GenBank/DDBJ databases">
        <authorList>
            <person name="de Groot N.N."/>
        </authorList>
    </citation>
    <scope>NUCLEOTIDE SEQUENCE [LARGE SCALE GENOMIC DNA]</scope>
    <source>
        <strain evidence="4 5">DSM 5522</strain>
    </source>
</reference>
<dbReference type="InterPro" id="IPR032466">
    <property type="entry name" value="Metal_Hydrolase"/>
</dbReference>
<dbReference type="GO" id="GO:0016788">
    <property type="term" value="F:hydrolase activity, acting on ester bonds"/>
    <property type="evidence" value="ECO:0007669"/>
    <property type="project" value="InterPro"/>
</dbReference>
<dbReference type="SUPFAM" id="SSF51556">
    <property type="entry name" value="Metallo-dependent hydrolases"/>
    <property type="match status" value="1"/>
</dbReference>
<sequence>MLGIFESHAHFDDEAFDGDREELISSLPLNGIEYVINVGSNLKTSKKSLDFADKYPFIYAAVGAHPDDVRNLDDAKITRIRQLAKNEKCVAIGEVGLDYHYENDDETKYLQAKYFKAQLDIAKEEKLPVIVHSRDAANDNLTIMKEYPSLGGVIHCFSYSLEIALEYIKMGYHIGVGGAVTFKNSKKLCHVVENIPLEKILLETDCPYMAPVPFRGKRNSSLYLPYVVQKIAEIKDVSPQTVIEVTNKNAREVFFKKDRIIKELNHLKGNR</sequence>
<keyword evidence="5" id="KW-1185">Reference proteome</keyword>
<keyword evidence="2" id="KW-0378">Hydrolase</keyword>
<dbReference type="CDD" id="cd01310">
    <property type="entry name" value="TatD_DNAse"/>
    <property type="match status" value="1"/>
</dbReference>
<name>A0A1I0ZB02_9FIRM</name>
<feature type="binding site" evidence="3">
    <location>
        <position position="132"/>
    </location>
    <ligand>
        <name>a divalent metal cation</name>
        <dbReference type="ChEBI" id="CHEBI:60240"/>
        <label>2</label>
    </ligand>
</feature>
<dbReference type="PROSITE" id="PS01091">
    <property type="entry name" value="TATD_3"/>
    <property type="match status" value="1"/>
</dbReference>
<evidence type="ECO:0000313" key="5">
    <source>
        <dbReference type="Proteomes" id="UP000198838"/>
    </source>
</evidence>
<dbReference type="EMBL" id="FOJY01000014">
    <property type="protein sequence ID" value="SFB22824.1"/>
    <property type="molecule type" value="Genomic_DNA"/>
</dbReference>
<evidence type="ECO:0000256" key="1">
    <source>
        <dbReference type="ARBA" id="ARBA00022723"/>
    </source>
</evidence>
<dbReference type="Gene3D" id="3.20.20.140">
    <property type="entry name" value="Metal-dependent hydrolases"/>
    <property type="match status" value="1"/>
</dbReference>
<dbReference type="PIRSF" id="PIRSF005902">
    <property type="entry name" value="DNase_TatD"/>
    <property type="match status" value="1"/>
</dbReference>